<dbReference type="Proteomes" id="UP000002931">
    <property type="component" value="Unassembled WGS sequence"/>
</dbReference>
<evidence type="ECO:0000313" key="2">
    <source>
        <dbReference type="Proteomes" id="UP000002931"/>
    </source>
</evidence>
<protein>
    <submittedName>
        <fullName evidence="1">Uncharacterized protein</fullName>
    </submittedName>
</protein>
<proteinExistence type="predicted"/>
<gene>
    <name evidence="1" type="ORF">RB2654_16516</name>
</gene>
<dbReference type="eggNOG" id="ENOG5032CGN">
    <property type="taxonomic scope" value="Bacteria"/>
</dbReference>
<name>A3VBF8_9RHOB</name>
<dbReference type="RefSeq" id="WP_008333613.1">
    <property type="nucleotide sequence ID" value="NZ_CH902578.1"/>
</dbReference>
<dbReference type="AlphaFoldDB" id="A3VBF8"/>
<organism evidence="1 2">
    <name type="scientific">Maritimibacter alkaliphilus HTCC2654</name>
    <dbReference type="NCBI Taxonomy" id="314271"/>
    <lineage>
        <taxon>Bacteria</taxon>
        <taxon>Pseudomonadati</taxon>
        <taxon>Pseudomonadota</taxon>
        <taxon>Alphaproteobacteria</taxon>
        <taxon>Rhodobacterales</taxon>
        <taxon>Roseobacteraceae</taxon>
        <taxon>Maritimibacter</taxon>
    </lineage>
</organism>
<sequence>MMAVRNWDSETFEPKDGLARPRRGAVVDVGIWDLVQWAFQVEGASLNFDEVGMRYNVGIEWILIEQARLGCRPDGGGRSDPHPDADIVAAALTVLPEAYGGAGMAITIAECARTGRMPDCMPSAVARCAPRGWRRHKTGTYAEREYWTGPGRWPSTWLSDKYGYVCPVTYTGTAVDVGRARRAYLQWWSALLELRHCLSIGRSLSAFRLTDAMPRREPWKDKA</sequence>
<accession>A3VBF8</accession>
<dbReference type="EMBL" id="AAMT01000002">
    <property type="protein sequence ID" value="EAQ14291.1"/>
    <property type="molecule type" value="Genomic_DNA"/>
</dbReference>
<comment type="caution">
    <text evidence="1">The sequence shown here is derived from an EMBL/GenBank/DDBJ whole genome shotgun (WGS) entry which is preliminary data.</text>
</comment>
<dbReference type="HOGENOM" id="CLU_1189416_0_0_5"/>
<keyword evidence="2" id="KW-1185">Reference proteome</keyword>
<evidence type="ECO:0000313" key="1">
    <source>
        <dbReference type="EMBL" id="EAQ14291.1"/>
    </source>
</evidence>
<reference evidence="1 2" key="1">
    <citation type="journal article" date="2010" name="J. Bacteriol.">
        <title>Genome sequences of Pelagibaca bermudensis HTCC2601T and Maritimibacter alkaliphilus HTCC2654T, the type strains of two marine Roseobacter genera.</title>
        <authorList>
            <person name="Thrash J.C."/>
            <person name="Cho J.C."/>
            <person name="Ferriera S."/>
            <person name="Johnson J."/>
            <person name="Vergin K.L."/>
            <person name="Giovannoni S.J."/>
        </authorList>
    </citation>
    <scope>NUCLEOTIDE SEQUENCE [LARGE SCALE GENOMIC DNA]</scope>
    <source>
        <strain evidence="1 2">HTCC2654</strain>
    </source>
</reference>